<accession>A0A7X2ZDD9</accession>
<protein>
    <recommendedName>
        <fullName evidence="1">DUF6575 domain-containing protein</fullName>
    </recommendedName>
</protein>
<name>A0A7X2ZDD9_9BACL</name>
<evidence type="ECO:0000313" key="2">
    <source>
        <dbReference type="EMBL" id="MUG72801.1"/>
    </source>
</evidence>
<dbReference type="RefSeq" id="WP_155615351.1">
    <property type="nucleotide sequence ID" value="NZ_WNZX01000018.1"/>
</dbReference>
<sequence length="396" mass="45093">MDYNLPFPIGDLKIIEVFEYIDGPKIFSCENSEGQIFVTNWIDTSPQFDTWFYVPVSKKRLTEIRSGVVSLRDCILRAEQGLVYEVVTPVRGTGEVLVNRRNVDSIIEDELPDEESYIEVSGIDADYREDTLLPAKKEVIKSAQLAKRDVLDISFNTNNSHEHEIDAYVLGSALLYTQDIVSFIPLQKKTSGRYKLAKERSEKSKLKAVGFYAASFGVRLESEATTDLFGDTELSKTLEIFMSLIDSTKDIKRLKIEINNLNLKVIQVYYDFLKLLDSENVELIAEWASPNEKHMVSRLDKKDILSAINAINEENKIDEHQITVKGQLVGINVKRNKFNLITENDEHIHGFITETLRKTQFTVPLNVEANIKERTEANLLTGKETITYTLMGITPL</sequence>
<evidence type="ECO:0000313" key="3">
    <source>
        <dbReference type="Proteomes" id="UP000450917"/>
    </source>
</evidence>
<dbReference type="Proteomes" id="UP000450917">
    <property type="component" value="Unassembled WGS sequence"/>
</dbReference>
<dbReference type="EMBL" id="WNZX01000018">
    <property type="protein sequence ID" value="MUG72801.1"/>
    <property type="molecule type" value="Genomic_DNA"/>
</dbReference>
<evidence type="ECO:0000259" key="1">
    <source>
        <dbReference type="Pfam" id="PF20215"/>
    </source>
</evidence>
<organism evidence="2 3">
    <name type="scientific">Paenibacillus validus</name>
    <dbReference type="NCBI Taxonomy" id="44253"/>
    <lineage>
        <taxon>Bacteria</taxon>
        <taxon>Bacillati</taxon>
        <taxon>Bacillota</taxon>
        <taxon>Bacilli</taxon>
        <taxon>Bacillales</taxon>
        <taxon>Paenibacillaceae</taxon>
        <taxon>Paenibacillus</taxon>
    </lineage>
</organism>
<proteinExistence type="predicted"/>
<gene>
    <name evidence="2" type="ORF">GNP93_19235</name>
</gene>
<dbReference type="Pfam" id="PF20215">
    <property type="entry name" value="DUF6575"/>
    <property type="match status" value="1"/>
</dbReference>
<comment type="caution">
    <text evidence="2">The sequence shown here is derived from an EMBL/GenBank/DDBJ whole genome shotgun (WGS) entry which is preliminary data.</text>
</comment>
<dbReference type="AlphaFoldDB" id="A0A7X2ZDD9"/>
<reference evidence="2 3" key="1">
    <citation type="submission" date="2019-11" db="EMBL/GenBank/DDBJ databases">
        <title>Draft genome sequences of five Paenibacillus species of dairy origin.</title>
        <authorList>
            <person name="Olajide A.M."/>
            <person name="Chen S."/>
            <person name="Lapointe G."/>
        </authorList>
    </citation>
    <scope>NUCLEOTIDE SEQUENCE [LARGE SCALE GENOMIC DNA]</scope>
    <source>
        <strain evidence="2 3">2CS3</strain>
    </source>
</reference>
<dbReference type="InterPro" id="IPR046482">
    <property type="entry name" value="DUF6575"/>
</dbReference>
<feature type="domain" description="DUF6575" evidence="1">
    <location>
        <begin position="9"/>
        <end position="148"/>
    </location>
</feature>
<keyword evidence="3" id="KW-1185">Reference proteome</keyword>